<sequence length="138" mass="14775">MSSESSTPILSVSLVASPVVGCDTESVMEAGVSTPGDIIIRSCAAVGSALWIELQGEIDHHSARPLRTVLALGAVHGYRHLRLDARRVTFADSALLRVLGRWDRHGRSLHIGTSSPAVRRLMDAARRVGRTVTEGVGR</sequence>
<dbReference type="PROSITE" id="PS50801">
    <property type="entry name" value="STAS"/>
    <property type="match status" value="1"/>
</dbReference>
<dbReference type="InterPro" id="IPR036513">
    <property type="entry name" value="STAS_dom_sf"/>
</dbReference>
<dbReference type="Gene3D" id="3.30.750.24">
    <property type="entry name" value="STAS domain"/>
    <property type="match status" value="1"/>
</dbReference>
<dbReference type="InterPro" id="IPR002645">
    <property type="entry name" value="STAS_dom"/>
</dbReference>
<reference evidence="2" key="1">
    <citation type="submission" date="2024-06" db="EMBL/GenBank/DDBJ databases">
        <title>Streptomyces sp. strain HUAS MG91 genome sequences.</title>
        <authorList>
            <person name="Mo P."/>
        </authorList>
    </citation>
    <scope>NUCLEOTIDE SEQUENCE</scope>
    <source>
        <strain evidence="2">HUAS MG91</strain>
    </source>
</reference>
<dbReference type="AlphaFoldDB" id="A0AAU8IW25"/>
<proteinExistence type="predicted"/>
<dbReference type="CDD" id="cd07043">
    <property type="entry name" value="STAS_anti-anti-sigma_factors"/>
    <property type="match status" value="1"/>
</dbReference>
<gene>
    <name evidence="2" type="ORF">ABII15_19680</name>
</gene>
<dbReference type="RefSeq" id="WP_353943644.1">
    <property type="nucleotide sequence ID" value="NZ_CP159534.1"/>
</dbReference>
<evidence type="ECO:0000259" key="1">
    <source>
        <dbReference type="PROSITE" id="PS50801"/>
    </source>
</evidence>
<dbReference type="EMBL" id="CP159534">
    <property type="protein sequence ID" value="XCJ72056.1"/>
    <property type="molecule type" value="Genomic_DNA"/>
</dbReference>
<dbReference type="Pfam" id="PF13466">
    <property type="entry name" value="STAS_2"/>
    <property type="match status" value="1"/>
</dbReference>
<dbReference type="KEGG" id="stac:ABII15_19680"/>
<name>A0AAU8IW25_9ACTN</name>
<dbReference type="InterPro" id="IPR058548">
    <property type="entry name" value="MlaB-like_STAS"/>
</dbReference>
<feature type="domain" description="STAS" evidence="1">
    <location>
        <begin position="52"/>
        <end position="138"/>
    </location>
</feature>
<dbReference type="SUPFAM" id="SSF52091">
    <property type="entry name" value="SpoIIaa-like"/>
    <property type="match status" value="1"/>
</dbReference>
<accession>A0AAU8IW25</accession>
<organism evidence="2">
    <name type="scientific">Streptomyces tabacisoli</name>
    <dbReference type="NCBI Taxonomy" id="3156398"/>
    <lineage>
        <taxon>Bacteria</taxon>
        <taxon>Bacillati</taxon>
        <taxon>Actinomycetota</taxon>
        <taxon>Actinomycetes</taxon>
        <taxon>Kitasatosporales</taxon>
        <taxon>Streptomycetaceae</taxon>
        <taxon>Streptomyces</taxon>
    </lineage>
</organism>
<evidence type="ECO:0000313" key="2">
    <source>
        <dbReference type="EMBL" id="XCJ72056.1"/>
    </source>
</evidence>
<protein>
    <submittedName>
        <fullName evidence="2">STAS domain-containing protein</fullName>
    </submittedName>
</protein>